<feature type="region of interest" description="Disordered" evidence="1">
    <location>
        <begin position="43"/>
        <end position="65"/>
    </location>
</feature>
<sequence>MTQKLREVGLMNRPVPGLNISQSSSASSIDYCIHYRFDHPKRPSVATVQPTRTSSASSSEESRIKSEVEWLAQMGRENYRKNQMNGASSPTPSPPPSNGRSTTTGNRGKRQTASPNASSILGTRFNISCTAKGEVVEDSGDRLMSLCTTCWAWRRLPDNYFPQFINELICDARDNVCLSGWASCSQSYRTLSVLRQHTNGTWEPVSIQAGACCECKVLAGSALNSLVVGLGMSGSLAANRSP</sequence>
<name>A0A914V4D7_9BILA</name>
<proteinExistence type="predicted"/>
<evidence type="ECO:0000256" key="1">
    <source>
        <dbReference type="SAM" id="MobiDB-lite"/>
    </source>
</evidence>
<dbReference type="PANTHER" id="PTHR33995:SF7">
    <property type="entry name" value="BURSICON SUBUNIT ALPHA-RELATED"/>
    <property type="match status" value="1"/>
</dbReference>
<dbReference type="PANTHER" id="PTHR33995">
    <property type="entry name" value="PROTEIN CBG18546"/>
    <property type="match status" value="1"/>
</dbReference>
<reference evidence="3" key="1">
    <citation type="submission" date="2022-11" db="UniProtKB">
        <authorList>
            <consortium name="WormBaseParasite"/>
        </authorList>
    </citation>
    <scope>IDENTIFICATION</scope>
</reference>
<evidence type="ECO:0000313" key="2">
    <source>
        <dbReference type="Proteomes" id="UP000887566"/>
    </source>
</evidence>
<keyword evidence="2" id="KW-1185">Reference proteome</keyword>
<dbReference type="SUPFAM" id="SSF57501">
    <property type="entry name" value="Cystine-knot cytokines"/>
    <property type="match status" value="1"/>
</dbReference>
<dbReference type="InterPro" id="IPR029034">
    <property type="entry name" value="Cystine-knot_cytokine"/>
</dbReference>
<dbReference type="Proteomes" id="UP000887566">
    <property type="component" value="Unplaced"/>
</dbReference>
<protein>
    <submittedName>
        <fullName evidence="3">Uncharacterized protein</fullName>
    </submittedName>
</protein>
<evidence type="ECO:0000313" key="3">
    <source>
        <dbReference type="WBParaSite" id="PSAMB.scaffold15300size1620.g36460.t1"/>
    </source>
</evidence>
<dbReference type="AlphaFoldDB" id="A0A914V4D7"/>
<organism evidence="2 3">
    <name type="scientific">Plectus sambesii</name>
    <dbReference type="NCBI Taxonomy" id="2011161"/>
    <lineage>
        <taxon>Eukaryota</taxon>
        <taxon>Metazoa</taxon>
        <taxon>Ecdysozoa</taxon>
        <taxon>Nematoda</taxon>
        <taxon>Chromadorea</taxon>
        <taxon>Plectida</taxon>
        <taxon>Plectina</taxon>
        <taxon>Plectoidea</taxon>
        <taxon>Plectidae</taxon>
        <taxon>Plectus</taxon>
    </lineage>
</organism>
<feature type="region of interest" description="Disordered" evidence="1">
    <location>
        <begin position="81"/>
        <end position="117"/>
    </location>
</feature>
<dbReference type="WBParaSite" id="PSAMB.scaffold15300size1620.g36460.t1">
    <property type="protein sequence ID" value="PSAMB.scaffold15300size1620.g36460.t1"/>
    <property type="gene ID" value="PSAMB.scaffold15300size1620.g36460"/>
</dbReference>
<accession>A0A914V4D7</accession>